<name>A0A1M6MSN1_9BACT</name>
<evidence type="ECO:0000313" key="1">
    <source>
        <dbReference type="EMBL" id="SHJ86283.1"/>
    </source>
</evidence>
<sequence length="38" mass="4324">MSKTDLLVSKKMMTFQHLSSSYKFTYAGKSSYAPEKSD</sequence>
<keyword evidence="2" id="KW-1185">Reference proteome</keyword>
<gene>
    <name evidence="1" type="ORF">SAMN05444280_13532</name>
</gene>
<organism evidence="1 2">
    <name type="scientific">Tangfeifania diversioriginum</name>
    <dbReference type="NCBI Taxonomy" id="1168035"/>
    <lineage>
        <taxon>Bacteria</taxon>
        <taxon>Pseudomonadati</taxon>
        <taxon>Bacteroidota</taxon>
        <taxon>Bacteroidia</taxon>
        <taxon>Marinilabiliales</taxon>
        <taxon>Prolixibacteraceae</taxon>
        <taxon>Tangfeifania</taxon>
    </lineage>
</organism>
<dbReference type="EMBL" id="FQZE01000035">
    <property type="protein sequence ID" value="SHJ86283.1"/>
    <property type="molecule type" value="Genomic_DNA"/>
</dbReference>
<accession>A0A1M6MSN1</accession>
<reference evidence="1 2" key="1">
    <citation type="submission" date="2016-11" db="EMBL/GenBank/DDBJ databases">
        <authorList>
            <person name="Jaros S."/>
            <person name="Januszkiewicz K."/>
            <person name="Wedrychowicz H."/>
        </authorList>
    </citation>
    <scope>NUCLEOTIDE SEQUENCE [LARGE SCALE GENOMIC DNA]</scope>
    <source>
        <strain evidence="1 2">DSM 27063</strain>
    </source>
</reference>
<dbReference type="STRING" id="1168035.SAMN05444280_13532"/>
<protein>
    <submittedName>
        <fullName evidence="1">Uncharacterized protein</fullName>
    </submittedName>
</protein>
<evidence type="ECO:0000313" key="2">
    <source>
        <dbReference type="Proteomes" id="UP000184050"/>
    </source>
</evidence>
<proteinExistence type="predicted"/>
<dbReference type="Proteomes" id="UP000184050">
    <property type="component" value="Unassembled WGS sequence"/>
</dbReference>
<dbReference type="AlphaFoldDB" id="A0A1M6MSN1"/>